<keyword evidence="2" id="KW-1185">Reference proteome</keyword>
<accession>A0ABP7KRZ1</accession>
<reference evidence="2" key="1">
    <citation type="journal article" date="2019" name="Int. J. Syst. Evol. Microbiol.">
        <title>The Global Catalogue of Microorganisms (GCM) 10K type strain sequencing project: providing services to taxonomists for standard genome sequencing and annotation.</title>
        <authorList>
            <consortium name="The Broad Institute Genomics Platform"/>
            <consortium name="The Broad Institute Genome Sequencing Center for Infectious Disease"/>
            <person name="Wu L."/>
            <person name="Ma J."/>
        </authorList>
    </citation>
    <scope>NUCLEOTIDE SEQUENCE [LARGE SCALE GENOMIC DNA]</scope>
    <source>
        <strain evidence="2">JCM 17201</strain>
    </source>
</reference>
<sequence>MGVLNALIPAFSQGEKGRRVWHGSAECPHPGLLPRGEGAQGLAWKCRIPSSRPSPKGRRGAGAGMGVLNALIPAFSQREKGRRV</sequence>
<dbReference type="Proteomes" id="UP001499994">
    <property type="component" value="Unassembled WGS sequence"/>
</dbReference>
<name>A0ABP7KRZ1_9GAMM</name>
<evidence type="ECO:0000313" key="1">
    <source>
        <dbReference type="EMBL" id="GAA3884216.1"/>
    </source>
</evidence>
<proteinExistence type="predicted"/>
<dbReference type="EMBL" id="BAABDG010000002">
    <property type="protein sequence ID" value="GAA3884216.1"/>
    <property type="molecule type" value="Genomic_DNA"/>
</dbReference>
<evidence type="ECO:0000313" key="2">
    <source>
        <dbReference type="Proteomes" id="UP001499994"/>
    </source>
</evidence>
<comment type="caution">
    <text evidence="1">The sequence shown here is derived from an EMBL/GenBank/DDBJ whole genome shotgun (WGS) entry which is preliminary data.</text>
</comment>
<protein>
    <submittedName>
        <fullName evidence="1">Uncharacterized protein</fullName>
    </submittedName>
</protein>
<gene>
    <name evidence="1" type="ORF">GCM10022405_07000</name>
</gene>
<organism evidence="1 2">
    <name type="scientific">Gibbsiella dentisursi</name>
    <dbReference type="NCBI Taxonomy" id="796890"/>
    <lineage>
        <taxon>Bacteria</taxon>
        <taxon>Pseudomonadati</taxon>
        <taxon>Pseudomonadota</taxon>
        <taxon>Gammaproteobacteria</taxon>
        <taxon>Enterobacterales</taxon>
        <taxon>Yersiniaceae</taxon>
        <taxon>Gibbsiella</taxon>
    </lineage>
</organism>